<feature type="transmembrane region" description="Helical" evidence="9">
    <location>
        <begin position="87"/>
        <end position="113"/>
    </location>
</feature>
<evidence type="ECO:0000256" key="5">
    <source>
        <dbReference type="ARBA" id="ARBA00022592"/>
    </source>
</evidence>
<dbReference type="GO" id="GO:0006817">
    <property type="term" value="P:phosphate ion transport"/>
    <property type="evidence" value="ECO:0007669"/>
    <property type="project" value="UniProtKB-KW"/>
</dbReference>
<feature type="transmembrane region" description="Helical" evidence="9">
    <location>
        <begin position="125"/>
        <end position="148"/>
    </location>
</feature>
<name>A0A839RSA2_9ACTN</name>
<comment type="function">
    <text evidence="10">Part of the binding-protein-dependent transport system for phosphate; probably responsible for the translocation of the substrate across the membrane.</text>
</comment>
<feature type="transmembrane region" description="Helical" evidence="9">
    <location>
        <begin position="228"/>
        <end position="249"/>
    </location>
</feature>
<dbReference type="Pfam" id="PF00528">
    <property type="entry name" value="BPD_transp_1"/>
    <property type="match status" value="1"/>
</dbReference>
<evidence type="ECO:0000256" key="9">
    <source>
        <dbReference type="RuleBase" id="RU363032"/>
    </source>
</evidence>
<dbReference type="InterPro" id="IPR000515">
    <property type="entry name" value="MetI-like"/>
</dbReference>
<evidence type="ECO:0000256" key="1">
    <source>
        <dbReference type="ARBA" id="ARBA00004651"/>
    </source>
</evidence>
<proteinExistence type="inferred from homology"/>
<keyword evidence="8 9" id="KW-0472">Membrane</keyword>
<dbReference type="NCBIfam" id="TIGR02138">
    <property type="entry name" value="phosphate_pstC"/>
    <property type="match status" value="1"/>
</dbReference>
<dbReference type="InterPro" id="IPR035906">
    <property type="entry name" value="MetI-like_sf"/>
</dbReference>
<comment type="caution">
    <text evidence="12">The sequence shown here is derived from an EMBL/GenBank/DDBJ whole genome shotgun (WGS) entry which is preliminary data.</text>
</comment>
<dbReference type="InterPro" id="IPR051124">
    <property type="entry name" value="Phosphate_Transport_Permease"/>
</dbReference>
<accession>A0A839RSA2</accession>
<dbReference type="AlphaFoldDB" id="A0A839RSA2"/>
<evidence type="ECO:0000256" key="2">
    <source>
        <dbReference type="ARBA" id="ARBA00007069"/>
    </source>
</evidence>
<dbReference type="Proteomes" id="UP000567922">
    <property type="component" value="Unassembled WGS sequence"/>
</dbReference>
<feature type="transmembrane region" description="Helical" evidence="9">
    <location>
        <begin position="295"/>
        <end position="317"/>
    </location>
</feature>
<keyword evidence="7 9" id="KW-1133">Transmembrane helix</keyword>
<feature type="domain" description="ABC transmembrane type-1" evidence="11">
    <location>
        <begin position="88"/>
        <end position="313"/>
    </location>
</feature>
<sequence>MSVLSPQRGPDLKNRSSSRFADPMFRWLVTIAGTTVLIVLALMVVRTVQEAWPILQHEGFFGFLFGTEWQAGYSRNEITGTYGAWPFIYGTIVTAVVGIIIALPLALAVALYLTQLAPSRLRNPLSYTVEMLAAVPSIIFGMWGFFWLMPNVLRPYVLEPLERTFGWFFLFEGPVYGTSYLSAGIILAIMILPIMTAIFREVFAVNSIDQQYAAYGLGATRFEVMRKVILPSSFSGIVGGTMLGLGRALGETVAVLFLVGGAQTLSTSLAQPGNTMAAHIANTFQDASPETVQGLMAIGVALFIVTMTINVLARLLVWRLGRMTGDSAV</sequence>
<feature type="transmembrane region" description="Helical" evidence="9">
    <location>
        <begin position="180"/>
        <end position="199"/>
    </location>
</feature>
<keyword evidence="4 10" id="KW-1003">Cell membrane</keyword>
<evidence type="ECO:0000256" key="8">
    <source>
        <dbReference type="ARBA" id="ARBA00023136"/>
    </source>
</evidence>
<dbReference type="GO" id="GO:0005886">
    <property type="term" value="C:plasma membrane"/>
    <property type="evidence" value="ECO:0007669"/>
    <property type="project" value="UniProtKB-SubCell"/>
</dbReference>
<gene>
    <name evidence="12" type="ORF">FHU29_003475</name>
</gene>
<evidence type="ECO:0000256" key="7">
    <source>
        <dbReference type="ARBA" id="ARBA00022989"/>
    </source>
</evidence>
<feature type="transmembrane region" description="Helical" evidence="9">
    <location>
        <begin position="25"/>
        <end position="45"/>
    </location>
</feature>
<evidence type="ECO:0000313" key="12">
    <source>
        <dbReference type="EMBL" id="MBB3039006.1"/>
    </source>
</evidence>
<keyword evidence="6 9" id="KW-0812">Transmembrane</keyword>
<protein>
    <recommendedName>
        <fullName evidence="10">Phosphate transport system permease protein</fullName>
    </recommendedName>
</protein>
<comment type="subcellular location">
    <subcellularLocation>
        <location evidence="1 9">Cell membrane</location>
        <topology evidence="1 9">Multi-pass membrane protein</topology>
    </subcellularLocation>
</comment>
<dbReference type="OrthoDB" id="9785113at2"/>
<evidence type="ECO:0000256" key="4">
    <source>
        <dbReference type="ARBA" id="ARBA00022475"/>
    </source>
</evidence>
<evidence type="ECO:0000256" key="10">
    <source>
        <dbReference type="RuleBase" id="RU363054"/>
    </source>
</evidence>
<dbReference type="GO" id="GO:0005315">
    <property type="term" value="F:phosphate transmembrane transporter activity"/>
    <property type="evidence" value="ECO:0007669"/>
    <property type="project" value="InterPro"/>
</dbReference>
<dbReference type="RefSeq" id="WP_064439286.1">
    <property type="nucleotide sequence ID" value="NZ_BDDI01000004.1"/>
</dbReference>
<organism evidence="12 13">
    <name type="scientific">Hoyosella altamirensis</name>
    <dbReference type="NCBI Taxonomy" id="616997"/>
    <lineage>
        <taxon>Bacteria</taxon>
        <taxon>Bacillati</taxon>
        <taxon>Actinomycetota</taxon>
        <taxon>Actinomycetes</taxon>
        <taxon>Mycobacteriales</taxon>
        <taxon>Hoyosellaceae</taxon>
        <taxon>Hoyosella</taxon>
    </lineage>
</organism>
<dbReference type="InterPro" id="IPR011864">
    <property type="entry name" value="Phosphate_PstC"/>
</dbReference>
<keyword evidence="13" id="KW-1185">Reference proteome</keyword>
<dbReference type="CDD" id="cd06261">
    <property type="entry name" value="TM_PBP2"/>
    <property type="match status" value="1"/>
</dbReference>
<dbReference type="PANTHER" id="PTHR30425">
    <property type="entry name" value="PHOSPHATE TRANSPORT SYSTEM PERMEASE PROTEIN PST"/>
    <property type="match status" value="1"/>
</dbReference>
<evidence type="ECO:0000313" key="13">
    <source>
        <dbReference type="Proteomes" id="UP000567922"/>
    </source>
</evidence>
<dbReference type="EMBL" id="JACHWS010000003">
    <property type="protein sequence ID" value="MBB3039006.1"/>
    <property type="molecule type" value="Genomic_DNA"/>
</dbReference>
<dbReference type="SUPFAM" id="SSF161098">
    <property type="entry name" value="MetI-like"/>
    <property type="match status" value="1"/>
</dbReference>
<dbReference type="PROSITE" id="PS50928">
    <property type="entry name" value="ABC_TM1"/>
    <property type="match status" value="1"/>
</dbReference>
<evidence type="ECO:0000259" key="11">
    <source>
        <dbReference type="PROSITE" id="PS50928"/>
    </source>
</evidence>
<dbReference type="Gene3D" id="1.10.3720.10">
    <property type="entry name" value="MetI-like"/>
    <property type="match status" value="1"/>
</dbReference>
<evidence type="ECO:0000256" key="3">
    <source>
        <dbReference type="ARBA" id="ARBA00022448"/>
    </source>
</evidence>
<keyword evidence="5 10" id="KW-0592">Phosphate transport</keyword>
<evidence type="ECO:0000256" key="6">
    <source>
        <dbReference type="ARBA" id="ARBA00022692"/>
    </source>
</evidence>
<keyword evidence="3 9" id="KW-0813">Transport</keyword>
<comment type="similarity">
    <text evidence="2 10">Belongs to the binding-protein-dependent transport system permease family. CysTW subfamily.</text>
</comment>
<reference evidence="12 13" key="1">
    <citation type="submission" date="2020-08" db="EMBL/GenBank/DDBJ databases">
        <title>Sequencing the genomes of 1000 actinobacteria strains.</title>
        <authorList>
            <person name="Klenk H.-P."/>
        </authorList>
    </citation>
    <scope>NUCLEOTIDE SEQUENCE [LARGE SCALE GENOMIC DNA]</scope>
    <source>
        <strain evidence="12 13">DSM 45258</strain>
    </source>
</reference>
<dbReference type="PANTHER" id="PTHR30425:SF1">
    <property type="entry name" value="PHOSPHATE TRANSPORT SYSTEM PERMEASE PROTEIN PSTC"/>
    <property type="match status" value="1"/>
</dbReference>